<name>C6Q1Q7_9CLOT</name>
<reference evidence="1 2" key="1">
    <citation type="submission" date="2009-06" db="EMBL/GenBank/DDBJ databases">
        <title>The draft genome of Clostridium carboxidivorans P7.</title>
        <authorList>
            <consortium name="US DOE Joint Genome Institute (JGI-PGF)"/>
            <person name="Lucas S."/>
            <person name="Copeland A."/>
            <person name="Lapidus A."/>
            <person name="Glavina del Rio T."/>
            <person name="Tice H."/>
            <person name="Bruce D."/>
            <person name="Goodwin L."/>
            <person name="Pitluck S."/>
            <person name="Larimer F."/>
            <person name="Land M.L."/>
            <person name="Hauser L."/>
            <person name="Hemme C.L."/>
        </authorList>
    </citation>
    <scope>NUCLEOTIDE SEQUENCE [LARGE SCALE GENOMIC DNA]</scope>
    <source>
        <strain evidence="1 2">P7</strain>
    </source>
</reference>
<dbReference type="Proteomes" id="UP000004198">
    <property type="component" value="Unassembled WGS sequence"/>
</dbReference>
<dbReference type="eggNOG" id="ENOG5033KQV">
    <property type="taxonomic scope" value="Bacteria"/>
</dbReference>
<keyword evidence="2" id="KW-1185">Reference proteome</keyword>
<proteinExistence type="predicted"/>
<dbReference type="RefSeq" id="WP_007063859.1">
    <property type="nucleotide sequence ID" value="NZ_ACVI01000146.1"/>
</dbReference>
<dbReference type="OrthoDB" id="1936401at2"/>
<accession>C6Q1Q7</accession>
<organism evidence="1 2">
    <name type="scientific">Clostridium carboxidivorans P7</name>
    <dbReference type="NCBI Taxonomy" id="536227"/>
    <lineage>
        <taxon>Bacteria</taxon>
        <taxon>Bacillati</taxon>
        <taxon>Bacillota</taxon>
        <taxon>Clostridia</taxon>
        <taxon>Eubacteriales</taxon>
        <taxon>Clostridiaceae</taxon>
        <taxon>Clostridium</taxon>
    </lineage>
</organism>
<evidence type="ECO:0000313" key="2">
    <source>
        <dbReference type="Proteomes" id="UP000004198"/>
    </source>
</evidence>
<evidence type="ECO:0000313" key="1">
    <source>
        <dbReference type="EMBL" id="EET84573.1"/>
    </source>
</evidence>
<dbReference type="EMBL" id="ACVI01000146">
    <property type="protein sequence ID" value="EET84573.1"/>
    <property type="molecule type" value="Genomic_DNA"/>
</dbReference>
<gene>
    <name evidence="1" type="ORF">CcarbDRAFT_4975</name>
</gene>
<sequence length="186" mass="21541">MDNIAKAIKDQISEKTQEMKNIIQKVLEKNGDTKPETFSNIAQVLDKNMNDFKVFNTISNSYYYMDLPLNVDNSEYQCKLMIKDERKKGKKIDSTNVKIAASVNTNNMGVVDAYIKVNNYNMDINIKCDSPWIKILDNGKDRVFNGLMDIGYNLNIYVNERKQEVNIVNCREFFEDDNLGLIDKRV</sequence>
<protein>
    <submittedName>
        <fullName evidence="1">Uncharacterized protein</fullName>
    </submittedName>
</protein>
<dbReference type="AlphaFoldDB" id="C6Q1Q7"/>
<comment type="caution">
    <text evidence="1">The sequence shown here is derived from an EMBL/GenBank/DDBJ whole genome shotgun (WGS) entry which is preliminary data.</text>
</comment>